<dbReference type="GO" id="GO:0043565">
    <property type="term" value="F:sequence-specific DNA binding"/>
    <property type="evidence" value="ECO:0007669"/>
    <property type="project" value="TreeGrafter"/>
</dbReference>
<dbReference type="Pfam" id="PF13843">
    <property type="entry name" value="DDE_Tnp_1_7"/>
    <property type="match status" value="1"/>
</dbReference>
<proteinExistence type="predicted"/>
<dbReference type="InterPro" id="IPR029526">
    <property type="entry name" value="PGBD"/>
</dbReference>
<accession>A0AAV8X5L2</accession>
<keyword evidence="3" id="KW-1185">Reference proteome</keyword>
<organism evidence="2 3">
    <name type="scientific">Aromia moschata</name>
    <dbReference type="NCBI Taxonomy" id="1265417"/>
    <lineage>
        <taxon>Eukaryota</taxon>
        <taxon>Metazoa</taxon>
        <taxon>Ecdysozoa</taxon>
        <taxon>Arthropoda</taxon>
        <taxon>Hexapoda</taxon>
        <taxon>Insecta</taxon>
        <taxon>Pterygota</taxon>
        <taxon>Neoptera</taxon>
        <taxon>Endopterygota</taxon>
        <taxon>Coleoptera</taxon>
        <taxon>Polyphaga</taxon>
        <taxon>Cucujiformia</taxon>
        <taxon>Chrysomeloidea</taxon>
        <taxon>Cerambycidae</taxon>
        <taxon>Cerambycinae</taxon>
        <taxon>Callichromatini</taxon>
        <taxon>Aromia</taxon>
    </lineage>
</organism>
<protein>
    <recommendedName>
        <fullName evidence="1">PiggyBac transposable element-derived protein domain-containing protein</fullName>
    </recommendedName>
</protein>
<feature type="domain" description="PiggyBac transposable element-derived protein" evidence="1">
    <location>
        <begin position="161"/>
        <end position="385"/>
    </location>
</feature>
<name>A0AAV8X5L2_9CUCU</name>
<gene>
    <name evidence="2" type="ORF">NQ318_000868</name>
</gene>
<evidence type="ECO:0000259" key="1">
    <source>
        <dbReference type="Pfam" id="PF13843"/>
    </source>
</evidence>
<dbReference type="AlphaFoldDB" id="A0AAV8X5L2"/>
<evidence type="ECO:0000313" key="2">
    <source>
        <dbReference type="EMBL" id="KAJ8934302.1"/>
    </source>
</evidence>
<dbReference type="EMBL" id="JAPWTK010001055">
    <property type="protein sequence ID" value="KAJ8934302.1"/>
    <property type="molecule type" value="Genomic_DNA"/>
</dbReference>
<comment type="caution">
    <text evidence="2">The sequence shown here is derived from an EMBL/GenBank/DDBJ whole genome shotgun (WGS) entry which is preliminary data.</text>
</comment>
<dbReference type="InterPro" id="IPR052638">
    <property type="entry name" value="PiggyBac_TE-derived"/>
</dbReference>
<reference evidence="2" key="1">
    <citation type="journal article" date="2023" name="Insect Mol. Biol.">
        <title>Genome sequencing provides insights into the evolution of gene families encoding plant cell wall-degrading enzymes in longhorned beetles.</title>
        <authorList>
            <person name="Shin N.R."/>
            <person name="Okamura Y."/>
            <person name="Kirsch R."/>
            <person name="Pauchet Y."/>
        </authorList>
    </citation>
    <scope>NUCLEOTIDE SEQUENCE</scope>
    <source>
        <strain evidence="2">AMC_N1</strain>
    </source>
</reference>
<dbReference type="PANTHER" id="PTHR47055">
    <property type="entry name" value="DDE_TNP_1_7 DOMAIN-CONTAINING PROTEIN"/>
    <property type="match status" value="1"/>
</dbReference>
<sequence>MDSDFHPISSKCFYGKRFKTLGEAMEEISSSNREPEIVIIPPEVDTQTDEEEFDDNDMNISNFPCDIPGEVKVQYSSDDEIPLSEVAARSQEVVESDNPDSNVPLSVPVYKKRKVLKSKERNKKEEPKWTKNYKDISMHGKTEGYKERLQKMIDDVKNDRPVQTFEILLDDEVIKLIVEQSNLYALQKNNHGFVVRHEEIKIFLGILLLSGYHKLPREPMYWGVDDDVCVPFVASSMSRNIFQEIKRYIHFADNTKLDKSDKMYKMRPLLNLLNKNFRQWGIFHQNLSIDEAMVKYFGHHSGKQFIKGKPVRFGFKDWMLCSSTGYCYNYDTYCGAKQKDSEMDDSLPLGSKVVLDMLQCTEEPSDHVVYFDNYFSSYDLLKTLRYEL</sequence>
<dbReference type="PANTHER" id="PTHR47055:SF3">
    <property type="entry name" value="PHORBOL-ESTER_DAG-TYPE DOMAIN-CONTAINING PROTEIN"/>
    <property type="match status" value="1"/>
</dbReference>
<dbReference type="Proteomes" id="UP001162162">
    <property type="component" value="Unassembled WGS sequence"/>
</dbReference>
<evidence type="ECO:0000313" key="3">
    <source>
        <dbReference type="Proteomes" id="UP001162162"/>
    </source>
</evidence>